<feature type="transmembrane region" description="Helical" evidence="1">
    <location>
        <begin position="217"/>
        <end position="242"/>
    </location>
</feature>
<keyword evidence="1" id="KW-0812">Transmembrane</keyword>
<name>A0AAV5N091_9GAMM</name>
<evidence type="ECO:0000256" key="1">
    <source>
        <dbReference type="SAM" id="Phobius"/>
    </source>
</evidence>
<dbReference type="InterPro" id="IPR025238">
    <property type="entry name" value="DUF4184"/>
</dbReference>
<feature type="transmembrane region" description="Helical" evidence="1">
    <location>
        <begin position="189"/>
        <end position="211"/>
    </location>
</feature>
<dbReference type="Proteomes" id="UP001058124">
    <property type="component" value="Unassembled WGS sequence"/>
</dbReference>
<keyword evidence="3" id="KW-1185">Reference proteome</keyword>
<gene>
    <name evidence="2" type="ORF">SOASR030_10620</name>
</gene>
<evidence type="ECO:0000313" key="2">
    <source>
        <dbReference type="EMBL" id="GKX54950.1"/>
    </source>
</evidence>
<evidence type="ECO:0000313" key="3">
    <source>
        <dbReference type="Proteomes" id="UP001058124"/>
    </source>
</evidence>
<feature type="transmembrane region" description="Helical" evidence="1">
    <location>
        <begin position="157"/>
        <end position="177"/>
    </location>
</feature>
<dbReference type="AlphaFoldDB" id="A0AAV5N091"/>
<dbReference type="RefSeq" id="WP_051155615.1">
    <property type="nucleotide sequence ID" value="NZ_BRLH01000002.1"/>
</dbReference>
<sequence length="253" mass="28603">MPFTFAHPALVLPLRYGLGKRLSMTALIAGSVSPDLEYFVRMSVKGLYGHTPAGIFLLDIPLALLLTFTFHCVIREPLIQNLPAFIRHRLWPLRLAISWPAYVKSHFAIVLLSLFIGALSHVIWDAFTHQDAFFITLFGWQTISLNLLNHEIPLYRILQHASTFIGLTAIAAYFYLTPKHAEKHSTISMRYWLTVSLVALLITAIRLIWIYPHIPFGTALVTAISALFIGLSFAPFLCGWAFKSSNERPRQLS</sequence>
<evidence type="ECO:0008006" key="4">
    <source>
        <dbReference type="Google" id="ProtNLM"/>
    </source>
</evidence>
<comment type="caution">
    <text evidence="2">The sequence shown here is derived from an EMBL/GenBank/DDBJ whole genome shotgun (WGS) entry which is preliminary data.</text>
</comment>
<proteinExistence type="predicted"/>
<reference evidence="2" key="1">
    <citation type="submission" date="2022-06" db="EMBL/GenBank/DDBJ databases">
        <title>Draft genome sequences of Leminorella grimontii str. JCM5902.</title>
        <authorList>
            <person name="Wakabayashi Y."/>
            <person name="Kojima K."/>
        </authorList>
    </citation>
    <scope>NUCLEOTIDE SEQUENCE</scope>
    <source>
        <strain evidence="2">JCM 5902</strain>
    </source>
</reference>
<keyword evidence="1" id="KW-1133">Transmembrane helix</keyword>
<organism evidence="2 3">
    <name type="scientific">Leminorella grimontii</name>
    <dbReference type="NCBI Taxonomy" id="82981"/>
    <lineage>
        <taxon>Bacteria</taxon>
        <taxon>Pseudomonadati</taxon>
        <taxon>Pseudomonadota</taxon>
        <taxon>Gammaproteobacteria</taxon>
        <taxon>Enterobacterales</taxon>
        <taxon>Budviciaceae</taxon>
        <taxon>Leminorella</taxon>
    </lineage>
</organism>
<dbReference type="EMBL" id="BRLH01000002">
    <property type="protein sequence ID" value="GKX54950.1"/>
    <property type="molecule type" value="Genomic_DNA"/>
</dbReference>
<feature type="transmembrane region" description="Helical" evidence="1">
    <location>
        <begin position="53"/>
        <end position="74"/>
    </location>
</feature>
<protein>
    <recommendedName>
        <fullName evidence="4">DUF4184 family protein</fullName>
    </recommendedName>
</protein>
<feature type="transmembrane region" description="Helical" evidence="1">
    <location>
        <begin position="95"/>
        <end position="124"/>
    </location>
</feature>
<accession>A0AAV5N091</accession>
<dbReference type="Pfam" id="PF13803">
    <property type="entry name" value="DUF4184"/>
    <property type="match status" value="1"/>
</dbReference>
<keyword evidence="1" id="KW-0472">Membrane</keyword>